<keyword evidence="1" id="KW-0677">Repeat</keyword>
<dbReference type="PANTHER" id="PTHR44314:SF1">
    <property type="entry name" value="CILIA- AND FLAGELLA-ASSOCIATED PROTEIN 70"/>
    <property type="match status" value="1"/>
</dbReference>
<evidence type="ECO:0000313" key="6">
    <source>
        <dbReference type="EMBL" id="GEQ97173.1"/>
    </source>
</evidence>
<feature type="repeat" description="TPR" evidence="3">
    <location>
        <begin position="383"/>
        <end position="416"/>
    </location>
</feature>
<dbReference type="InterPro" id="IPR019734">
    <property type="entry name" value="TPR_rpt"/>
</dbReference>
<dbReference type="InterPro" id="IPR052628">
    <property type="entry name" value="CFAP70"/>
</dbReference>
<evidence type="ECO:0000256" key="1">
    <source>
        <dbReference type="ARBA" id="ARBA00022737"/>
    </source>
</evidence>
<feature type="signal peptide" evidence="5">
    <location>
        <begin position="1"/>
        <end position="22"/>
    </location>
</feature>
<dbReference type="PROSITE" id="PS50005">
    <property type="entry name" value="TPR"/>
    <property type="match status" value="2"/>
</dbReference>
<evidence type="ECO:0000256" key="3">
    <source>
        <dbReference type="PROSITE-ProRule" id="PRU00339"/>
    </source>
</evidence>
<dbReference type="Proteomes" id="UP000322084">
    <property type="component" value="Unassembled WGS sequence"/>
</dbReference>
<dbReference type="Pfam" id="PF13181">
    <property type="entry name" value="TPR_8"/>
    <property type="match status" value="3"/>
</dbReference>
<dbReference type="RefSeq" id="WP_149999721.1">
    <property type="nucleotide sequence ID" value="NZ_BKCL01000002.1"/>
</dbReference>
<dbReference type="InterPro" id="IPR011990">
    <property type="entry name" value="TPR-like_helical_dom_sf"/>
</dbReference>
<reference evidence="6 7" key="1">
    <citation type="submission" date="2019-09" db="EMBL/GenBank/DDBJ databases">
        <title>NBRP : Genome information of microbial organism related human and environment.</title>
        <authorList>
            <person name="Hattori M."/>
            <person name="Oshima K."/>
            <person name="Inaba H."/>
            <person name="Suda W."/>
            <person name="Sakamoto M."/>
            <person name="Iino T."/>
            <person name="Kitahara M."/>
            <person name="Oshida Y."/>
            <person name="Iida T."/>
            <person name="Kudo T."/>
            <person name="Itoh T."/>
            <person name="Ohkuma M."/>
        </authorList>
    </citation>
    <scope>NUCLEOTIDE SEQUENCE [LARGE SCALE GENOMIC DNA]</scope>
    <source>
        <strain evidence="6 7">Hi-2</strain>
    </source>
</reference>
<dbReference type="PANTHER" id="PTHR44314">
    <property type="entry name" value="CILIA- AND FLAGELLA-ASSOCIATED PROTEIN 70"/>
    <property type="match status" value="1"/>
</dbReference>
<dbReference type="SMART" id="SM00028">
    <property type="entry name" value="TPR"/>
    <property type="match status" value="4"/>
</dbReference>
<keyword evidence="2 3" id="KW-0802">TPR repeat</keyword>
<feature type="repeat" description="TPR" evidence="3">
    <location>
        <begin position="347"/>
        <end position="380"/>
    </location>
</feature>
<organism evidence="6 7">
    <name type="scientific">Iodidimonas gelatinilytica</name>
    <dbReference type="NCBI Taxonomy" id="1236966"/>
    <lineage>
        <taxon>Bacteria</taxon>
        <taxon>Pseudomonadati</taxon>
        <taxon>Pseudomonadota</taxon>
        <taxon>Alphaproteobacteria</taxon>
        <taxon>Iodidimonadales</taxon>
        <taxon>Iodidimonadaceae</taxon>
        <taxon>Iodidimonas</taxon>
    </lineage>
</organism>
<evidence type="ECO:0008006" key="8">
    <source>
        <dbReference type="Google" id="ProtNLM"/>
    </source>
</evidence>
<evidence type="ECO:0000256" key="2">
    <source>
        <dbReference type="ARBA" id="ARBA00022803"/>
    </source>
</evidence>
<dbReference type="Pfam" id="PF13432">
    <property type="entry name" value="TPR_16"/>
    <property type="match status" value="1"/>
</dbReference>
<evidence type="ECO:0000313" key="7">
    <source>
        <dbReference type="Proteomes" id="UP000322084"/>
    </source>
</evidence>
<evidence type="ECO:0000256" key="5">
    <source>
        <dbReference type="SAM" id="SignalP"/>
    </source>
</evidence>
<dbReference type="GO" id="GO:0070062">
    <property type="term" value="C:extracellular exosome"/>
    <property type="evidence" value="ECO:0007669"/>
    <property type="project" value="TreeGrafter"/>
</dbReference>
<dbReference type="Gene3D" id="1.25.40.10">
    <property type="entry name" value="Tetratricopeptide repeat domain"/>
    <property type="match status" value="3"/>
</dbReference>
<dbReference type="AlphaFoldDB" id="A0A5A7MPQ6"/>
<dbReference type="SUPFAM" id="SSF48452">
    <property type="entry name" value="TPR-like"/>
    <property type="match status" value="2"/>
</dbReference>
<sequence length="445" mass="51144">MKTKQTKMGLSLIATLAVVSVAVPNVPGGFSLLDIRSAQAQSDEKPKRSSKKVDSLRANVYEKIAKAQEKLEKGEKADAIKDLNSLLEDKINDYETAIVYQILASSVYIEEERYKEAITEYEKILKLERVPDSLQIASLNALAQLYLVDEQYENSITYMKRWMETQEAPGPTAYYFLAQAYYGMEDYANIVPNILKAIELGRARGDEPKENWYLMLRLAYFELGNFEKVRDVLEYLTVNFEKPEYWRQLAAVYSELGQEDKQFATMEVAYRQGYLDKESQLINLAQLYLYHNVPIKSAWVIEKGMKDGIIEKDGENYELLGQAYLNAQEMRKAEEPLRLAAKDEDNGDIWMRLGQVYAEQERWKEAIEPLQKAVDSDDLDKPGYAHMMIGMAYFNTGKLEDAKKTFRQAAKFEETKKAAAKWIDYTGKEQERRAQLTEYYGGGGQ</sequence>
<feature type="chain" id="PRO_5022729222" description="Tetratricopeptide repeat protein" evidence="5">
    <location>
        <begin position="23"/>
        <end position="445"/>
    </location>
</feature>
<proteinExistence type="predicted"/>
<feature type="coiled-coil region" evidence="4">
    <location>
        <begin position="57"/>
        <end position="97"/>
    </location>
</feature>
<name>A0A5A7MPQ6_9PROT</name>
<protein>
    <recommendedName>
        <fullName evidence="8">Tetratricopeptide repeat protein</fullName>
    </recommendedName>
</protein>
<keyword evidence="4" id="KW-0175">Coiled coil</keyword>
<comment type="caution">
    <text evidence="6">The sequence shown here is derived from an EMBL/GenBank/DDBJ whole genome shotgun (WGS) entry which is preliminary data.</text>
</comment>
<accession>A0A5A7MPQ6</accession>
<dbReference type="EMBL" id="BKCL01000002">
    <property type="protein sequence ID" value="GEQ97173.1"/>
    <property type="molecule type" value="Genomic_DNA"/>
</dbReference>
<keyword evidence="5" id="KW-0732">Signal</keyword>
<gene>
    <name evidence="6" type="ORF">JCM17844_08100</name>
</gene>
<evidence type="ECO:0000256" key="4">
    <source>
        <dbReference type="SAM" id="Coils"/>
    </source>
</evidence>